<feature type="non-terminal residue" evidence="7">
    <location>
        <position position="99"/>
    </location>
</feature>
<evidence type="ECO:0000256" key="1">
    <source>
        <dbReference type="ARBA" id="ARBA00004127"/>
    </source>
</evidence>
<evidence type="ECO:0000256" key="2">
    <source>
        <dbReference type="ARBA" id="ARBA00022692"/>
    </source>
</evidence>
<keyword evidence="4 5" id="KW-0472">Membrane</keyword>
<feature type="transmembrane region" description="Helical" evidence="5">
    <location>
        <begin position="12"/>
        <end position="30"/>
    </location>
</feature>
<protein>
    <recommendedName>
        <fullName evidence="6">DUF202 domain-containing protein</fullName>
    </recommendedName>
</protein>
<keyword evidence="2 5" id="KW-0812">Transmembrane</keyword>
<dbReference type="HOGENOM" id="CLU_053359_5_0_1"/>
<dbReference type="GeneID" id="25287422"/>
<keyword evidence="8" id="KW-1185">Reference proteome</keyword>
<comment type="caution">
    <text evidence="7">The sequence shown here is derived from an EMBL/GenBank/DDBJ whole genome shotgun (WGS) entry which is preliminary data.</text>
</comment>
<evidence type="ECO:0000313" key="7">
    <source>
        <dbReference type="EMBL" id="KEF51379.1"/>
    </source>
</evidence>
<dbReference type="EMBL" id="AMGV01000024">
    <property type="protein sequence ID" value="KEF51379.1"/>
    <property type="molecule type" value="Genomic_DNA"/>
</dbReference>
<dbReference type="STRING" id="1182545.A0A072NU44"/>
<feature type="non-terminal residue" evidence="7">
    <location>
        <position position="1"/>
    </location>
</feature>
<dbReference type="VEuPathDB" id="FungiDB:A1O9_12528"/>
<dbReference type="AlphaFoldDB" id="A0A072NU44"/>
<dbReference type="GO" id="GO:0012505">
    <property type="term" value="C:endomembrane system"/>
    <property type="evidence" value="ECO:0007669"/>
    <property type="project" value="UniProtKB-SubCell"/>
</dbReference>
<evidence type="ECO:0000313" key="8">
    <source>
        <dbReference type="Proteomes" id="UP000027920"/>
    </source>
</evidence>
<feature type="domain" description="DUF202" evidence="6">
    <location>
        <begin position="4"/>
        <end position="75"/>
    </location>
</feature>
<feature type="transmembrane region" description="Helical" evidence="5">
    <location>
        <begin position="42"/>
        <end position="71"/>
    </location>
</feature>
<evidence type="ECO:0000259" key="6">
    <source>
        <dbReference type="Pfam" id="PF02656"/>
    </source>
</evidence>
<dbReference type="InterPro" id="IPR003807">
    <property type="entry name" value="DUF202"/>
</dbReference>
<reference evidence="7 8" key="1">
    <citation type="submission" date="2013-03" db="EMBL/GenBank/DDBJ databases">
        <title>The Genome Sequence of Exophiala aquamarina CBS 119918.</title>
        <authorList>
            <consortium name="The Broad Institute Genomics Platform"/>
            <person name="Cuomo C."/>
            <person name="de Hoog S."/>
            <person name="Gorbushina A."/>
            <person name="Walker B."/>
            <person name="Young S.K."/>
            <person name="Zeng Q."/>
            <person name="Gargeya S."/>
            <person name="Fitzgerald M."/>
            <person name="Haas B."/>
            <person name="Abouelleil A."/>
            <person name="Allen A.W."/>
            <person name="Alvarado L."/>
            <person name="Arachchi H.M."/>
            <person name="Berlin A.M."/>
            <person name="Chapman S.B."/>
            <person name="Gainer-Dewar J."/>
            <person name="Goldberg J."/>
            <person name="Griggs A."/>
            <person name="Gujja S."/>
            <person name="Hansen M."/>
            <person name="Howarth C."/>
            <person name="Imamovic A."/>
            <person name="Ireland A."/>
            <person name="Larimer J."/>
            <person name="McCowan C."/>
            <person name="Murphy C."/>
            <person name="Pearson M."/>
            <person name="Poon T.W."/>
            <person name="Priest M."/>
            <person name="Roberts A."/>
            <person name="Saif S."/>
            <person name="Shea T."/>
            <person name="Sisk P."/>
            <person name="Sykes S."/>
            <person name="Wortman J."/>
            <person name="Nusbaum C."/>
            <person name="Birren B."/>
        </authorList>
    </citation>
    <scope>NUCLEOTIDE SEQUENCE [LARGE SCALE GENOMIC DNA]</scope>
    <source>
        <strain evidence="7 8">CBS 119918</strain>
    </source>
</reference>
<gene>
    <name evidence="7" type="ORF">A1O9_12528</name>
</gene>
<evidence type="ECO:0000256" key="4">
    <source>
        <dbReference type="ARBA" id="ARBA00023136"/>
    </source>
</evidence>
<dbReference type="PANTHER" id="PTHR34187:SF1">
    <property type="entry name" value="DUF202 DOMAIN-CONTAINING PROTEIN"/>
    <property type="match status" value="1"/>
</dbReference>
<keyword evidence="3 5" id="KW-1133">Transmembrane helix</keyword>
<name>A0A072NU44_9EURO</name>
<dbReference type="Proteomes" id="UP000027920">
    <property type="component" value="Unassembled WGS sequence"/>
</dbReference>
<accession>A0A072NU44</accession>
<organism evidence="7 8">
    <name type="scientific">Exophiala aquamarina CBS 119918</name>
    <dbReference type="NCBI Taxonomy" id="1182545"/>
    <lineage>
        <taxon>Eukaryota</taxon>
        <taxon>Fungi</taxon>
        <taxon>Dikarya</taxon>
        <taxon>Ascomycota</taxon>
        <taxon>Pezizomycotina</taxon>
        <taxon>Eurotiomycetes</taxon>
        <taxon>Chaetothyriomycetidae</taxon>
        <taxon>Chaetothyriales</taxon>
        <taxon>Herpotrichiellaceae</taxon>
        <taxon>Exophiala</taxon>
    </lineage>
</organism>
<evidence type="ECO:0000256" key="5">
    <source>
        <dbReference type="SAM" id="Phobius"/>
    </source>
</evidence>
<dbReference type="RefSeq" id="XP_013253969.1">
    <property type="nucleotide sequence ID" value="XM_013398515.1"/>
</dbReference>
<dbReference type="Pfam" id="PF02656">
    <property type="entry name" value="DUF202"/>
    <property type="match status" value="1"/>
</dbReference>
<dbReference type="InterPro" id="IPR052053">
    <property type="entry name" value="IM_YidH-like"/>
</dbReference>
<dbReference type="OrthoDB" id="199599at2759"/>
<sequence length="99" mass="10726">ENIANERTYLGYLRTGQAFAMLGVIIAQLMRLQHSPTPNPVLGYFVISVPLSCVCHACAISFSFLGAVRFVRLQNEMARGHAVAGGWEVKCAGTLTTLV</sequence>
<evidence type="ECO:0000256" key="3">
    <source>
        <dbReference type="ARBA" id="ARBA00022989"/>
    </source>
</evidence>
<comment type="subcellular location">
    <subcellularLocation>
        <location evidence="1">Endomembrane system</location>
        <topology evidence="1">Multi-pass membrane protein</topology>
    </subcellularLocation>
</comment>
<dbReference type="PANTHER" id="PTHR34187">
    <property type="entry name" value="FGR18P"/>
    <property type="match status" value="1"/>
</dbReference>
<proteinExistence type="predicted"/>